<dbReference type="SUPFAM" id="SSF56235">
    <property type="entry name" value="N-terminal nucleophile aminohydrolases (Ntn hydrolases)"/>
    <property type="match status" value="1"/>
</dbReference>
<comment type="catalytic activity">
    <reaction evidence="1 8">
        <text>an S-substituted glutathione + H2O = an S-substituted L-cysteinylglycine + L-glutamate</text>
        <dbReference type="Rhea" id="RHEA:59468"/>
        <dbReference type="ChEBI" id="CHEBI:15377"/>
        <dbReference type="ChEBI" id="CHEBI:29985"/>
        <dbReference type="ChEBI" id="CHEBI:90779"/>
        <dbReference type="ChEBI" id="CHEBI:143103"/>
        <dbReference type="EC" id="3.4.19.13"/>
    </reaction>
</comment>
<dbReference type="AlphaFoldDB" id="A0A5B2ZF52"/>
<dbReference type="GO" id="GO:0036374">
    <property type="term" value="F:glutathione hydrolase activity"/>
    <property type="evidence" value="ECO:0007669"/>
    <property type="project" value="UniProtKB-UniRule"/>
</dbReference>
<keyword evidence="8" id="KW-0865">Zymogen</keyword>
<keyword evidence="11" id="KW-1185">Reference proteome</keyword>
<evidence type="ECO:0000256" key="5">
    <source>
        <dbReference type="ARBA" id="ARBA00047417"/>
    </source>
</evidence>
<keyword evidence="8 10" id="KW-0808">Transferase</keyword>
<evidence type="ECO:0000256" key="7">
    <source>
        <dbReference type="PIRSR" id="PIRSR600101-2"/>
    </source>
</evidence>
<dbReference type="NCBIfam" id="TIGR00066">
    <property type="entry name" value="g_glut_trans"/>
    <property type="match status" value="1"/>
</dbReference>
<evidence type="ECO:0000313" key="11">
    <source>
        <dbReference type="Proteomes" id="UP000322165"/>
    </source>
</evidence>
<dbReference type="PANTHER" id="PTHR43199">
    <property type="entry name" value="GLUTATHIONE HYDROLASE"/>
    <property type="match status" value="1"/>
</dbReference>
<comment type="caution">
    <text evidence="10">The sequence shown here is derived from an EMBL/GenBank/DDBJ whole genome shotgun (WGS) entry which is preliminary data.</text>
</comment>
<feature type="binding site" evidence="7">
    <location>
        <begin position="417"/>
        <end position="419"/>
    </location>
    <ligand>
        <name>L-glutamate</name>
        <dbReference type="ChEBI" id="CHEBI:29985"/>
    </ligand>
</feature>
<reference evidence="10 11" key="2">
    <citation type="submission" date="2019-09" db="EMBL/GenBank/DDBJ databases">
        <authorList>
            <person name="Mazur A."/>
        </authorList>
    </citation>
    <scope>NUCLEOTIDE SEQUENCE [LARGE SCALE GENOMIC DNA]</scope>
    <source>
        <strain evidence="10 11">3729k</strain>
    </source>
</reference>
<dbReference type="EC" id="2.3.2.2" evidence="8"/>
<feature type="binding site" evidence="7">
    <location>
        <position position="491"/>
    </location>
    <ligand>
        <name>L-glutamate</name>
        <dbReference type="ChEBI" id="CHEBI:29985"/>
    </ligand>
</feature>
<organism evidence="10 11">
    <name type="scientific">Arenimonas fontis</name>
    <dbReference type="NCBI Taxonomy" id="2608255"/>
    <lineage>
        <taxon>Bacteria</taxon>
        <taxon>Pseudomonadati</taxon>
        <taxon>Pseudomonadota</taxon>
        <taxon>Gammaproteobacteria</taxon>
        <taxon>Lysobacterales</taxon>
        <taxon>Lysobacteraceae</taxon>
        <taxon>Arenimonas</taxon>
    </lineage>
</organism>
<name>A0A5B2ZF52_9GAMM</name>
<comment type="catalytic activity">
    <reaction evidence="2 8">
        <text>glutathione + H2O = L-cysteinylglycine + L-glutamate</text>
        <dbReference type="Rhea" id="RHEA:28807"/>
        <dbReference type="ChEBI" id="CHEBI:15377"/>
        <dbReference type="ChEBI" id="CHEBI:29985"/>
        <dbReference type="ChEBI" id="CHEBI:57925"/>
        <dbReference type="ChEBI" id="CHEBI:61694"/>
        <dbReference type="EC" id="3.4.19.13"/>
    </reaction>
</comment>
<feature type="region of interest" description="Disordered" evidence="9">
    <location>
        <begin position="572"/>
        <end position="598"/>
    </location>
</feature>
<comment type="PTM">
    <text evidence="8">Cleaved by autocatalysis into a large and a small subunit.</text>
</comment>
<evidence type="ECO:0000256" key="2">
    <source>
        <dbReference type="ARBA" id="ARBA00001089"/>
    </source>
</evidence>
<accession>A0A5B2ZF52</accession>
<dbReference type="Pfam" id="PF01019">
    <property type="entry name" value="G_glu_transpept"/>
    <property type="match status" value="1"/>
</dbReference>
<dbReference type="Gene3D" id="3.60.20.40">
    <property type="match status" value="1"/>
</dbReference>
<evidence type="ECO:0000256" key="3">
    <source>
        <dbReference type="ARBA" id="ARBA00009381"/>
    </source>
</evidence>
<gene>
    <name evidence="10" type="primary">ggt</name>
    <name evidence="10" type="ORF">F0415_04275</name>
</gene>
<feature type="binding site" evidence="7">
    <location>
        <begin position="470"/>
        <end position="471"/>
    </location>
    <ligand>
        <name>L-glutamate</name>
        <dbReference type="ChEBI" id="CHEBI:29985"/>
    </ligand>
</feature>
<protein>
    <recommendedName>
        <fullName evidence="8">Glutathione hydrolase proenzyme</fullName>
        <ecNumber evidence="8">2.3.2.2</ecNumber>
        <ecNumber evidence="8">3.4.19.13</ecNumber>
    </recommendedName>
    <component>
        <recommendedName>
            <fullName evidence="8">Glutathione hydrolase large chain</fullName>
        </recommendedName>
    </component>
    <component>
        <recommendedName>
            <fullName evidence="8">Glutathione hydrolase small chain</fullName>
        </recommendedName>
    </component>
</protein>
<dbReference type="InterPro" id="IPR051792">
    <property type="entry name" value="GGT_bact"/>
</dbReference>
<feature type="active site" description="Nucleophile" evidence="6">
    <location>
        <position position="399"/>
    </location>
</feature>
<dbReference type="GO" id="GO:0103068">
    <property type="term" value="F:leukotriene C4 gamma-glutamyl transferase activity"/>
    <property type="evidence" value="ECO:0007669"/>
    <property type="project" value="UniProtKB-EC"/>
</dbReference>
<dbReference type="InterPro" id="IPR000101">
    <property type="entry name" value="GGT_peptidase"/>
</dbReference>
<comment type="catalytic activity">
    <reaction evidence="5 8">
        <text>an N-terminal (5-L-glutamyl)-[peptide] + an alpha-amino acid = 5-L-glutamyl amino acid + an N-terminal L-alpha-aminoacyl-[peptide]</text>
        <dbReference type="Rhea" id="RHEA:23904"/>
        <dbReference type="Rhea" id="RHEA-COMP:9780"/>
        <dbReference type="Rhea" id="RHEA-COMP:9795"/>
        <dbReference type="ChEBI" id="CHEBI:77644"/>
        <dbReference type="ChEBI" id="CHEBI:78597"/>
        <dbReference type="ChEBI" id="CHEBI:78599"/>
        <dbReference type="ChEBI" id="CHEBI:78608"/>
        <dbReference type="EC" id="2.3.2.2"/>
    </reaction>
</comment>
<sequence>MHRARPGLAGKPRAAARQVPRTAARGGCRVKRLLLILLLLVPAAWAEGPARPAAAAPGRSAIASANAHATDAGMEVLARGGNAFDAAIAVSATLGLVEPESSGLGGGGFLLLHVAKDGRDVFVDARERAPLAATRDMFLDGNGEADRRRSVDGALAAAIPGLPAALEHLARHYGRLPLSQSLAPAIRLAREGWRFGPKNAAMLAWRKEALAGDPGAAALFLPDGRVPEVGTLMRNEDYARTLELIAREGAAGFYRGPFARRLVAGVRKAGGIWSERDLAEYRVVEREPLRLHHRGYEIVTAPPPSSGGVALATILNILSGYDYAALPPAERAHLLTEAMRRAYRDRALYLGDPDFVQAPVAMLTSPDYAAGLRAGIHPRRATPSALLPGVDAAPARPDTSHFSIMDAEGNLVAVTQTVNLPFGNALVVPGTGFLLNNEMDDFSVKPGVPNAFGLVGDDANAIAPGKRPLSSMTPTFLRGDDRVAVLGSPGGSRIITTVLLAALGLMDGQDAQAVAAAPRFHHQYLPDRIQAESGALPAEAVAALEAMGHTVEVTDRSWGNLQVVAWDRGSGELQTGTDPRWQGVGKGAATAEEASIYR</sequence>
<dbReference type="Gene3D" id="1.10.246.130">
    <property type="match status" value="1"/>
</dbReference>
<dbReference type="GO" id="GO:0006750">
    <property type="term" value="P:glutathione biosynthetic process"/>
    <property type="evidence" value="ECO:0007669"/>
    <property type="project" value="UniProtKB-KW"/>
</dbReference>
<evidence type="ECO:0000313" key="10">
    <source>
        <dbReference type="EMBL" id="KAA2285840.1"/>
    </source>
</evidence>
<dbReference type="PANTHER" id="PTHR43199:SF6">
    <property type="entry name" value="GLUTATHIONE HYDROLASE PROENZYME"/>
    <property type="match status" value="1"/>
</dbReference>
<comment type="subunit">
    <text evidence="8">This enzyme consists of two polypeptide chains, which are synthesized in precursor form from a single polypeptide.</text>
</comment>
<comment type="similarity">
    <text evidence="3 8">Belongs to the gamma-glutamyltransferase family.</text>
</comment>
<dbReference type="Proteomes" id="UP000322165">
    <property type="component" value="Unassembled WGS sequence"/>
</dbReference>
<evidence type="ECO:0000256" key="1">
    <source>
        <dbReference type="ARBA" id="ARBA00001049"/>
    </source>
</evidence>
<dbReference type="EC" id="3.4.19.13" evidence="8"/>
<evidence type="ECO:0000256" key="6">
    <source>
        <dbReference type="PIRSR" id="PIRSR600101-1"/>
    </source>
</evidence>
<keyword evidence="8" id="KW-0378">Hydrolase</keyword>
<keyword evidence="4 8" id="KW-0012">Acyltransferase</keyword>
<dbReference type="PROSITE" id="PS00462">
    <property type="entry name" value="G_GLU_TRANSPEPTIDASE"/>
    <property type="match status" value="1"/>
</dbReference>
<proteinExistence type="inferred from homology"/>
<dbReference type="EMBL" id="VUOD01000002">
    <property type="protein sequence ID" value="KAA2285840.1"/>
    <property type="molecule type" value="Genomic_DNA"/>
</dbReference>
<dbReference type="UniPathway" id="UPA00204"/>
<feature type="binding site" evidence="7">
    <location>
        <position position="441"/>
    </location>
    <ligand>
        <name>L-glutamate</name>
        <dbReference type="ChEBI" id="CHEBI:29985"/>
    </ligand>
</feature>
<evidence type="ECO:0000256" key="9">
    <source>
        <dbReference type="SAM" id="MobiDB-lite"/>
    </source>
</evidence>
<dbReference type="InterPro" id="IPR055262">
    <property type="entry name" value="GGT_CS"/>
</dbReference>
<feature type="binding site" evidence="7">
    <location>
        <position position="126"/>
    </location>
    <ligand>
        <name>L-glutamate</name>
        <dbReference type="ChEBI" id="CHEBI:29985"/>
    </ligand>
</feature>
<comment type="pathway">
    <text evidence="8">Sulfur metabolism; glutathione metabolism.</text>
</comment>
<keyword evidence="8" id="KW-0317">Glutathione biosynthesis</keyword>
<feature type="region of interest" description="Disordered" evidence="9">
    <location>
        <begin position="1"/>
        <end position="21"/>
    </location>
</feature>
<dbReference type="InterPro" id="IPR029055">
    <property type="entry name" value="Ntn_hydrolases_N"/>
</dbReference>
<dbReference type="PRINTS" id="PR01210">
    <property type="entry name" value="GGTRANSPTASE"/>
</dbReference>
<dbReference type="InterPro" id="IPR043138">
    <property type="entry name" value="GGT_lsub"/>
</dbReference>
<reference evidence="10 11" key="1">
    <citation type="submission" date="2019-09" db="EMBL/GenBank/DDBJ databases">
        <title>Arenimonas chukotkensis sp. nov., a bacterium isolated from Chukotka hot spring, Arctic region, Russia.</title>
        <authorList>
            <person name="Zayulina K.S."/>
            <person name="Prokofeva M.I."/>
            <person name="Elcheninov A.G."/>
            <person name="Novikov A."/>
            <person name="Kochetkova T.V."/>
            <person name="Kublanov I.V."/>
        </authorList>
    </citation>
    <scope>NUCLEOTIDE SEQUENCE [LARGE SCALE GENOMIC DNA]</scope>
    <source>
        <strain evidence="10 11">3729k</strain>
    </source>
</reference>
<dbReference type="GO" id="GO:0006751">
    <property type="term" value="P:glutathione catabolic process"/>
    <property type="evidence" value="ECO:0007669"/>
    <property type="project" value="UniProtKB-UniRule"/>
</dbReference>
<evidence type="ECO:0000256" key="8">
    <source>
        <dbReference type="RuleBase" id="RU368036"/>
    </source>
</evidence>
<evidence type="ECO:0000256" key="4">
    <source>
        <dbReference type="ARBA" id="ARBA00023315"/>
    </source>
</evidence>
<dbReference type="InterPro" id="IPR043137">
    <property type="entry name" value="GGT_ssub_C"/>
</dbReference>